<comment type="subcellular location">
    <subcellularLocation>
        <location evidence="1">Mitochondrion inner membrane</location>
        <topology evidence="1">Peripheral membrane protein</topology>
        <orientation evidence="1">Matrix side</orientation>
    </subcellularLocation>
</comment>
<evidence type="ECO:0000256" key="4">
    <source>
        <dbReference type="ARBA" id="ARBA00022660"/>
    </source>
</evidence>
<dbReference type="Pfam" id="PF02271">
    <property type="entry name" value="UCR_14kD"/>
    <property type="match status" value="1"/>
</dbReference>
<dbReference type="PANTHER" id="PTHR12022:SF3">
    <property type="entry name" value="CYTOCHROME B-C1 COMPLEX SUBUNIT 7-1, MITOCHONDRIAL"/>
    <property type="match status" value="1"/>
</dbReference>
<dbReference type="PANTHER" id="PTHR12022">
    <property type="entry name" value="UBIQUINOL-CYTOCHROME C REDUCTASE COMPLEX 14 KD PROTEIN"/>
    <property type="match status" value="1"/>
</dbReference>
<evidence type="ECO:0000313" key="12">
    <source>
        <dbReference type="Proteomes" id="UP000836841"/>
    </source>
</evidence>
<keyword evidence="6" id="KW-0249">Electron transport</keyword>
<evidence type="ECO:0000256" key="5">
    <source>
        <dbReference type="ARBA" id="ARBA00022792"/>
    </source>
</evidence>
<reference evidence="11 12" key="1">
    <citation type="submission" date="2022-03" db="EMBL/GenBank/DDBJ databases">
        <authorList>
            <person name="Nunn A."/>
            <person name="Chopra R."/>
            <person name="Nunn A."/>
            <person name="Contreras Garrido A."/>
        </authorList>
    </citation>
    <scope>NUCLEOTIDE SEQUENCE [LARGE SCALE GENOMIC DNA]</scope>
</reference>
<evidence type="ECO:0000256" key="1">
    <source>
        <dbReference type="ARBA" id="ARBA00004443"/>
    </source>
</evidence>
<evidence type="ECO:0000256" key="3">
    <source>
        <dbReference type="ARBA" id="ARBA00022448"/>
    </source>
</evidence>
<keyword evidence="5" id="KW-0999">Mitochondrion inner membrane</keyword>
<keyword evidence="12" id="KW-1185">Reference proteome</keyword>
<dbReference type="FunFam" id="1.10.1090.10:FF:000002">
    <property type="entry name" value="Cytochrome b-c1 complex subunit 7"/>
    <property type="match status" value="1"/>
</dbReference>
<proteinExistence type="inferred from homology"/>
<keyword evidence="8" id="KW-0472">Membrane</keyword>
<protein>
    <recommendedName>
        <fullName evidence="9">Complex III subunit VII</fullName>
    </recommendedName>
</protein>
<comment type="subunit">
    <text evidence="10">Component of the ubiquinol-cytochrome c oxidoreductase (cytochrome b-c1 complex, complex III, CIII), a multisubunit enzyme composed of 10 subunits. The complex is composed of 3 respiratory subunits cytochrome b (MT-CYB), cytochrome c1 (CYC1-1 or CYC1-2) and Rieske protein (UCR1-1 or UCR1-2), 2 core protein subunits MPPalpha1 (or MPPalpha2) and MPPB, and 5 low-molecular weight protein subunits QCR7-1 (or QCR7-2), UCRQ-1 (or UCRQ-2), QCR9, UCRY and probably QCR6-1 (or QCR6-2). The complex exists as an obligatory dimer and forms supercomplexes (SCs) in the inner mitochondrial membrane with NADH-ubiquinone oxidoreductase (complex I, CI), resulting in different assemblies (supercomplexes SCI(1)III(2) and SCI(2)III(4)).</text>
</comment>
<evidence type="ECO:0000313" key="11">
    <source>
        <dbReference type="EMBL" id="CAH2061039.1"/>
    </source>
</evidence>
<dbReference type="EMBL" id="OU466860">
    <property type="protein sequence ID" value="CAH2061039.1"/>
    <property type="molecule type" value="Genomic_DNA"/>
</dbReference>
<evidence type="ECO:0000256" key="2">
    <source>
        <dbReference type="ARBA" id="ARBA00008554"/>
    </source>
</evidence>
<dbReference type="InterPro" id="IPR036544">
    <property type="entry name" value="QCR7_sf"/>
</dbReference>
<dbReference type="InterPro" id="IPR003197">
    <property type="entry name" value="QCR7"/>
</dbReference>
<dbReference type="Gene3D" id="1.10.1090.10">
    <property type="entry name" value="Cytochrome b-c1 complex subunit 7"/>
    <property type="match status" value="1"/>
</dbReference>
<keyword evidence="3" id="KW-0813">Transport</keyword>
<organism evidence="11 12">
    <name type="scientific">Thlaspi arvense</name>
    <name type="common">Field penny-cress</name>
    <dbReference type="NCBI Taxonomy" id="13288"/>
    <lineage>
        <taxon>Eukaryota</taxon>
        <taxon>Viridiplantae</taxon>
        <taxon>Streptophyta</taxon>
        <taxon>Embryophyta</taxon>
        <taxon>Tracheophyta</taxon>
        <taxon>Spermatophyta</taxon>
        <taxon>Magnoliopsida</taxon>
        <taxon>eudicotyledons</taxon>
        <taxon>Gunneridae</taxon>
        <taxon>Pentapetalae</taxon>
        <taxon>rosids</taxon>
        <taxon>malvids</taxon>
        <taxon>Brassicales</taxon>
        <taxon>Brassicaceae</taxon>
        <taxon>Thlaspideae</taxon>
        <taxon>Thlaspi</taxon>
    </lineage>
</organism>
<dbReference type="GO" id="GO:0006122">
    <property type="term" value="P:mitochondrial electron transport, ubiquinol to cytochrome c"/>
    <property type="evidence" value="ECO:0007669"/>
    <property type="project" value="InterPro"/>
</dbReference>
<evidence type="ECO:0000256" key="8">
    <source>
        <dbReference type="ARBA" id="ARBA00023136"/>
    </source>
</evidence>
<dbReference type="Proteomes" id="UP000836841">
    <property type="component" value="Chromosome 4"/>
</dbReference>
<evidence type="ECO:0000256" key="10">
    <source>
        <dbReference type="ARBA" id="ARBA00063866"/>
    </source>
</evidence>
<dbReference type="SUPFAM" id="SSF81524">
    <property type="entry name" value="14 kDa protein of cytochrome bc1 complex (Ubiquinol-cytochrome c reductase)"/>
    <property type="match status" value="1"/>
</dbReference>
<sequence length="158" mass="18377">MSSFLKSFIDPSKNFLARMHMRAISTRLRRYGQISSKTLVSVSEPESVSDSNSLIGFAFHDSVAYESGLRYDDLYDQYYSMDIKEAMNRLPREVVDARNQRLKRAMDLSMKHEYLPKDLQAVQTPFRGYLQEMLALVEKERLEREALGALPLYQRTLP</sequence>
<evidence type="ECO:0000256" key="7">
    <source>
        <dbReference type="ARBA" id="ARBA00023128"/>
    </source>
</evidence>
<gene>
    <name evidence="11" type="ORF">TAV2_LOCUS12467</name>
</gene>
<dbReference type="GO" id="GO:0005743">
    <property type="term" value="C:mitochondrial inner membrane"/>
    <property type="evidence" value="ECO:0007669"/>
    <property type="project" value="UniProtKB-SubCell"/>
</dbReference>
<evidence type="ECO:0000256" key="9">
    <source>
        <dbReference type="ARBA" id="ARBA00031021"/>
    </source>
</evidence>
<name>A0AAU9SBI9_THLAR</name>
<evidence type="ECO:0000256" key="6">
    <source>
        <dbReference type="ARBA" id="ARBA00022982"/>
    </source>
</evidence>
<comment type="similarity">
    <text evidence="2">Belongs to the UQCRB/QCR7 family.</text>
</comment>
<dbReference type="GO" id="GO:0045275">
    <property type="term" value="C:respiratory chain complex III"/>
    <property type="evidence" value="ECO:0007669"/>
    <property type="project" value="InterPro"/>
</dbReference>
<keyword evidence="4" id="KW-0679">Respiratory chain</keyword>
<accession>A0AAU9SBI9</accession>
<keyword evidence="7" id="KW-0496">Mitochondrion</keyword>
<dbReference type="AlphaFoldDB" id="A0AAU9SBI9"/>